<evidence type="ECO:0000313" key="2">
    <source>
        <dbReference type="EMBL" id="KAL0828920.1"/>
    </source>
</evidence>
<dbReference type="PANTHER" id="PTHR21178">
    <property type="entry name" value="CILIA- AND FLAGELLA-ASSOCIATED PROTEIN 61"/>
    <property type="match status" value="1"/>
</dbReference>
<dbReference type="Proteomes" id="UP001549921">
    <property type="component" value="Unassembled WGS sequence"/>
</dbReference>
<evidence type="ECO:0000313" key="3">
    <source>
        <dbReference type="Proteomes" id="UP001549921"/>
    </source>
</evidence>
<dbReference type="PANTHER" id="PTHR21178:SF8">
    <property type="entry name" value="CILIA- AND FLAGELLA-ASSOCIATED PROTEIN 61"/>
    <property type="match status" value="1"/>
</dbReference>
<protein>
    <recommendedName>
        <fullName evidence="1">Cilia- and flagella-associated protein 61 N-terminal domain-containing protein</fullName>
    </recommendedName>
</protein>
<proteinExistence type="predicted"/>
<comment type="caution">
    <text evidence="2">The sequence shown here is derived from an EMBL/GenBank/DDBJ whole genome shotgun (WGS) entry which is preliminary data.</text>
</comment>
<dbReference type="AlphaFoldDB" id="A0ABD0ST92"/>
<feature type="domain" description="Cilia- and flagella-associated protein 61 N-terminal" evidence="1">
    <location>
        <begin position="14"/>
        <end position="274"/>
    </location>
</feature>
<name>A0ABD0ST92_LOXSC</name>
<gene>
    <name evidence="2" type="ORF">ABMA28_003820</name>
</gene>
<evidence type="ECO:0000259" key="1">
    <source>
        <dbReference type="Pfam" id="PF16092"/>
    </source>
</evidence>
<organism evidence="2 3">
    <name type="scientific">Loxostege sticticalis</name>
    <name type="common">Beet webworm moth</name>
    <dbReference type="NCBI Taxonomy" id="481309"/>
    <lineage>
        <taxon>Eukaryota</taxon>
        <taxon>Metazoa</taxon>
        <taxon>Ecdysozoa</taxon>
        <taxon>Arthropoda</taxon>
        <taxon>Hexapoda</taxon>
        <taxon>Insecta</taxon>
        <taxon>Pterygota</taxon>
        <taxon>Neoptera</taxon>
        <taxon>Endopterygota</taxon>
        <taxon>Lepidoptera</taxon>
        <taxon>Glossata</taxon>
        <taxon>Ditrysia</taxon>
        <taxon>Pyraloidea</taxon>
        <taxon>Crambidae</taxon>
        <taxon>Pyraustinae</taxon>
        <taxon>Loxostege</taxon>
    </lineage>
</organism>
<accession>A0ABD0ST92</accession>
<dbReference type="InterPro" id="IPR032151">
    <property type="entry name" value="CFAP61_N"/>
</dbReference>
<sequence length="360" mass="41600">MVSRVFRAPALGRIRLAHVEDAPLILDLVTESMAKNFRVEGTSEIVYLIQNCVLCICQLDINQAIVGFLAAKDCPLLPSVHPSAWEEYIWTKYKSIELNARNTLFIHLLCWNPVYARELVDSMLKSIFMHDPYLQHIAMLKPLTAYPLLVPGQSRSEGAFRRVLAMERGVPGDMLPALCIADRDEVSPRLRIRRAVEEDNDDIVPIIERHSPRLRQMYGEFYVSELISRHPESERVLLVCEHKELAVGVMCLNTTINYEALEENFELSPFGGLRHLDETGGERKSKRVVTWLFSEDDFNEFRRDSEGNIGDADDMTHPESATQLEVLSLLEDEEDEELEFDIVTWLFNEDDFNEFRRERW</sequence>
<dbReference type="EMBL" id="JBEDNZ010000015">
    <property type="protein sequence ID" value="KAL0828920.1"/>
    <property type="molecule type" value="Genomic_DNA"/>
</dbReference>
<dbReference type="InterPro" id="IPR038884">
    <property type="entry name" value="CFAP61"/>
</dbReference>
<reference evidence="2 3" key="1">
    <citation type="submission" date="2024-06" db="EMBL/GenBank/DDBJ databases">
        <title>A chromosome-level genome assembly of beet webworm, Loxostege sticticalis.</title>
        <authorList>
            <person name="Zhang Y."/>
        </authorList>
    </citation>
    <scope>NUCLEOTIDE SEQUENCE [LARGE SCALE GENOMIC DNA]</scope>
    <source>
        <strain evidence="2">AQ028</strain>
        <tissue evidence="2">Male pupae</tissue>
    </source>
</reference>
<dbReference type="Pfam" id="PF16092">
    <property type="entry name" value="CFAP61_N"/>
    <property type="match status" value="1"/>
</dbReference>